<keyword evidence="6 8" id="KW-0472">Membrane</keyword>
<evidence type="ECO:0000256" key="2">
    <source>
        <dbReference type="ARBA" id="ARBA00022676"/>
    </source>
</evidence>
<protein>
    <recommendedName>
        <fullName evidence="9">Hydroxyproline O-arabinosyltransferase-like domain-containing protein</fullName>
    </recommendedName>
</protein>
<name>A0A8J5RYR3_ZIZPA</name>
<evidence type="ECO:0000256" key="7">
    <source>
        <dbReference type="SAM" id="MobiDB-lite"/>
    </source>
</evidence>
<comment type="subcellular location">
    <subcellularLocation>
        <location evidence="1">Membrane</location>
        <topology evidence="1">Single-pass membrane protein</topology>
    </subcellularLocation>
</comment>
<dbReference type="InterPro" id="IPR056508">
    <property type="entry name" value="HPAT-like"/>
</dbReference>
<dbReference type="GO" id="GO:0016757">
    <property type="term" value="F:glycosyltransferase activity"/>
    <property type="evidence" value="ECO:0007669"/>
    <property type="project" value="UniProtKB-KW"/>
</dbReference>
<evidence type="ECO:0000256" key="6">
    <source>
        <dbReference type="ARBA" id="ARBA00023136"/>
    </source>
</evidence>
<reference evidence="10" key="2">
    <citation type="submission" date="2021-02" db="EMBL/GenBank/DDBJ databases">
        <authorList>
            <person name="Kimball J.A."/>
            <person name="Haas M.W."/>
            <person name="Macchietto M."/>
            <person name="Kono T."/>
            <person name="Duquette J."/>
            <person name="Shao M."/>
        </authorList>
    </citation>
    <scope>NUCLEOTIDE SEQUENCE</scope>
    <source>
        <tissue evidence="10">Fresh leaf tissue</tissue>
    </source>
</reference>
<evidence type="ECO:0000259" key="9">
    <source>
        <dbReference type="Pfam" id="PF23452"/>
    </source>
</evidence>
<keyword evidence="11" id="KW-1185">Reference proteome</keyword>
<feature type="compositionally biased region" description="Basic and acidic residues" evidence="7">
    <location>
        <begin position="414"/>
        <end position="425"/>
    </location>
</feature>
<feature type="domain" description="Hydroxyproline O-arabinosyltransferase-like" evidence="9">
    <location>
        <begin position="1"/>
        <end position="84"/>
    </location>
</feature>
<comment type="caution">
    <text evidence="10">The sequence shown here is derived from an EMBL/GenBank/DDBJ whole genome shotgun (WGS) entry which is preliminary data.</text>
</comment>
<accession>A0A8J5RYR3</accession>
<dbReference type="EMBL" id="JAAALK010000288">
    <property type="protein sequence ID" value="KAG8054308.1"/>
    <property type="molecule type" value="Genomic_DNA"/>
</dbReference>
<dbReference type="InterPro" id="IPR044845">
    <property type="entry name" value="HPAT/SRGT1-like"/>
</dbReference>
<dbReference type="AlphaFoldDB" id="A0A8J5RYR3"/>
<evidence type="ECO:0000256" key="1">
    <source>
        <dbReference type="ARBA" id="ARBA00004167"/>
    </source>
</evidence>
<dbReference type="Proteomes" id="UP000729402">
    <property type="component" value="Unassembled WGS sequence"/>
</dbReference>
<evidence type="ECO:0000256" key="5">
    <source>
        <dbReference type="ARBA" id="ARBA00022989"/>
    </source>
</evidence>
<keyword evidence="3" id="KW-0808">Transferase</keyword>
<reference evidence="10" key="1">
    <citation type="journal article" date="2021" name="bioRxiv">
        <title>Whole Genome Assembly and Annotation of Northern Wild Rice, Zizania palustris L., Supports a Whole Genome Duplication in the Zizania Genus.</title>
        <authorList>
            <person name="Haas M."/>
            <person name="Kono T."/>
            <person name="Macchietto M."/>
            <person name="Millas R."/>
            <person name="McGilp L."/>
            <person name="Shao M."/>
            <person name="Duquette J."/>
            <person name="Hirsch C.N."/>
            <person name="Kimball J."/>
        </authorList>
    </citation>
    <scope>NUCLEOTIDE SEQUENCE</scope>
    <source>
        <tissue evidence="10">Fresh leaf tissue</tissue>
    </source>
</reference>
<evidence type="ECO:0000313" key="10">
    <source>
        <dbReference type="EMBL" id="KAG8054308.1"/>
    </source>
</evidence>
<organism evidence="10 11">
    <name type="scientific">Zizania palustris</name>
    <name type="common">Northern wild rice</name>
    <dbReference type="NCBI Taxonomy" id="103762"/>
    <lineage>
        <taxon>Eukaryota</taxon>
        <taxon>Viridiplantae</taxon>
        <taxon>Streptophyta</taxon>
        <taxon>Embryophyta</taxon>
        <taxon>Tracheophyta</taxon>
        <taxon>Spermatophyta</taxon>
        <taxon>Magnoliopsida</taxon>
        <taxon>Liliopsida</taxon>
        <taxon>Poales</taxon>
        <taxon>Poaceae</taxon>
        <taxon>BOP clade</taxon>
        <taxon>Oryzoideae</taxon>
        <taxon>Oryzeae</taxon>
        <taxon>Zizaniinae</taxon>
        <taxon>Zizania</taxon>
    </lineage>
</organism>
<proteinExistence type="predicted"/>
<evidence type="ECO:0000256" key="8">
    <source>
        <dbReference type="SAM" id="Phobius"/>
    </source>
</evidence>
<feature type="region of interest" description="Disordered" evidence="7">
    <location>
        <begin position="411"/>
        <end position="440"/>
    </location>
</feature>
<keyword evidence="4 8" id="KW-0812">Transmembrane</keyword>
<keyword evidence="2" id="KW-0328">Glycosyltransferase</keyword>
<sequence>MHIDDLRALAPLWLAKTEEVRQDKSHWSTNITGDIYGMGWISEMYGYSFGAAEVGLRHKISDDIMIYPGYTPRIGIEPLILHYGLPFKVGNWSFSKLEHHEDGIAYDCNRLFPPPPFPREVEMMESDPNVKRGLYLSIECINTLNEGLVLHHTSVGCPKPQWSKYLSFLKSRSLRVSRQPGNITRLLSCSDEDLKNYKGHDLAPTHYVPSMNRHPLTGDWYPAINKPAAVLHWLSHVQTDAEFIVILDADMIMRGSITPWEYGANLAILFQLPTNISLVATIYLQRYTLAIHLHVTSEMYGYSFAAAELNLRHVIRKDILIYPGYVPVPGVNYKVFHYGLRFGVGDWSFDKADWRLTDVVNTCWAKFPEPPNPDTVMKKDQGAWERDLLSIECGRALNKALYFHHKRRNCSRPSRIDSTSKKSEKVSTSNDFEGGNTEQSFINRKRRNAGHMDVAKLKTVERIAGSVSPVHRARRLARSSRIWIVAVWAASVVVFLLVISIFFTDRRKSVSRPRVSRSQKAHV</sequence>
<keyword evidence="5 8" id="KW-1133">Transmembrane helix</keyword>
<dbReference type="Pfam" id="PF23452">
    <property type="entry name" value="HPAT"/>
    <property type="match status" value="1"/>
</dbReference>
<dbReference type="OrthoDB" id="2015991at2759"/>
<feature type="transmembrane region" description="Helical" evidence="8">
    <location>
        <begin position="482"/>
        <end position="504"/>
    </location>
</feature>
<dbReference type="GO" id="GO:0016020">
    <property type="term" value="C:membrane"/>
    <property type="evidence" value="ECO:0007669"/>
    <property type="project" value="UniProtKB-SubCell"/>
</dbReference>
<gene>
    <name evidence="10" type="ORF">GUJ93_ZPchr0001g30613</name>
</gene>
<evidence type="ECO:0000313" key="11">
    <source>
        <dbReference type="Proteomes" id="UP000729402"/>
    </source>
</evidence>
<evidence type="ECO:0000256" key="4">
    <source>
        <dbReference type="ARBA" id="ARBA00022692"/>
    </source>
</evidence>
<evidence type="ECO:0000256" key="3">
    <source>
        <dbReference type="ARBA" id="ARBA00022679"/>
    </source>
</evidence>
<dbReference type="PANTHER" id="PTHR31485">
    <property type="entry name" value="PEPTIDYL SERINE ALPHA-GALACTOSYLTRANSFERASE"/>
    <property type="match status" value="1"/>
</dbReference>
<dbReference type="PANTHER" id="PTHR31485:SF7">
    <property type="entry name" value="PEPTIDYL SERINE ALPHA-GALACTOSYLTRANSFERASE"/>
    <property type="match status" value="1"/>
</dbReference>